<evidence type="ECO:0000256" key="2">
    <source>
        <dbReference type="ARBA" id="ARBA00023136"/>
    </source>
</evidence>
<dbReference type="EMBL" id="JADFFL010000006">
    <property type="protein sequence ID" value="MBE9663547.1"/>
    <property type="molecule type" value="Genomic_DNA"/>
</dbReference>
<evidence type="ECO:0000259" key="5">
    <source>
        <dbReference type="Pfam" id="PF14905"/>
    </source>
</evidence>
<sequence length="824" mass="90926">MKKLYLIVLFLAFTAVHYAFAQAVATGGRVNGKLVDASTGEAVDFATIALFPIGGDKMAKGTSSADGGNFAINNIPYGAYTVQITFVGYEKFLLDSLVLNDERAMANMGVIKLKPAGGALAEVVIGDRKKTVEYNADQITYNVAESINAEGSTATDILKNVPMVQVDVDGNATIAGKRSTRIFIDGKPSDFMTSNISDLLSVLPSDAIEKIEVMTNPPAKYSADGEGIINVVLKKGYKVGMTGTLAATAGTLGDYNLNSYGSYKTQKYAINSSYGFSGRYNINNSYNLRQNNFADTLFYRNNYRGQDQLSLGHNARIGGNWDIDSINSVRFNTNFNINNSNASNYNNRFYLDENAEQSRLDKQLTTRGGSSMNYSADFSYVWRGGRKGQVEISGNFSMNRSSNFDAQNTAYLDANGLPMSNKRALERMLNNFGNNHSVTLKADYSRSLGTKADLSLGLDASLRNIDNGQEASNLNFATQQYIISQDLTNNFGFGGDIYSLYSGLGYRTKTNWSFRAQARAELTNMSFDLSAMGQPFYIKPYINVFPNFSISKNFKQKYMMGISFGERIQRPRENTLNPTIDTRDSMNISFGNPNLSPSFTRQIDLSFGWFESMWSIYPKFGYSTTRGIIERITTVSSNGQAQSTYDNLSNSDNYTFNLFGNYRFSKKVNFHGSGTIGNVRYRSDVIRIASRNGFTFNTNAGLSVELPKKLMFEGNMSYSKSTVAQGRVTGTIATNFGLRKTMLRNKVKMRVSVNNPFAQNGNLSYIEGVNFNSESLYTRNTRNFSLTLSYNFSQVGKSRAEKKMDAAKPAMQKAAAGGGAAKPF</sequence>
<dbReference type="GO" id="GO:0009279">
    <property type="term" value="C:cell outer membrane"/>
    <property type="evidence" value="ECO:0007669"/>
    <property type="project" value="UniProtKB-SubCell"/>
</dbReference>
<evidence type="ECO:0000256" key="3">
    <source>
        <dbReference type="ARBA" id="ARBA00023237"/>
    </source>
</evidence>
<dbReference type="AlphaFoldDB" id="A0A929PYP7"/>
<dbReference type="Gene3D" id="2.60.40.1120">
    <property type="entry name" value="Carboxypeptidase-like, regulatory domain"/>
    <property type="match status" value="1"/>
</dbReference>
<dbReference type="Proteomes" id="UP000622475">
    <property type="component" value="Unassembled WGS sequence"/>
</dbReference>
<dbReference type="Gene3D" id="2.170.130.10">
    <property type="entry name" value="TonB-dependent receptor, plug domain"/>
    <property type="match status" value="1"/>
</dbReference>
<feature type="chain" id="PRO_5037920252" evidence="4">
    <location>
        <begin position="22"/>
        <end position="824"/>
    </location>
</feature>
<dbReference type="GO" id="GO:0030246">
    <property type="term" value="F:carbohydrate binding"/>
    <property type="evidence" value="ECO:0007669"/>
    <property type="project" value="InterPro"/>
</dbReference>
<proteinExistence type="predicted"/>
<dbReference type="Gene3D" id="2.40.170.20">
    <property type="entry name" value="TonB-dependent receptor, beta-barrel domain"/>
    <property type="match status" value="1"/>
</dbReference>
<name>A0A929PYP7_9SPHI</name>
<comment type="subcellular location">
    <subcellularLocation>
        <location evidence="1">Cell outer membrane</location>
    </subcellularLocation>
</comment>
<dbReference type="InterPro" id="IPR041700">
    <property type="entry name" value="OMP_b-brl_3"/>
</dbReference>
<dbReference type="Pfam" id="PF14905">
    <property type="entry name" value="OMP_b-brl_3"/>
    <property type="match status" value="1"/>
</dbReference>
<organism evidence="6 7">
    <name type="scientific">Mucilaginibacter myungsuensis</name>
    <dbReference type="NCBI Taxonomy" id="649104"/>
    <lineage>
        <taxon>Bacteria</taxon>
        <taxon>Pseudomonadati</taxon>
        <taxon>Bacteroidota</taxon>
        <taxon>Sphingobacteriia</taxon>
        <taxon>Sphingobacteriales</taxon>
        <taxon>Sphingobacteriaceae</taxon>
        <taxon>Mucilaginibacter</taxon>
    </lineage>
</organism>
<dbReference type="InterPro" id="IPR013784">
    <property type="entry name" value="Carb-bd-like_fold"/>
</dbReference>
<gene>
    <name evidence="6" type="ORF">IRJ16_16790</name>
</gene>
<dbReference type="SUPFAM" id="SSF49452">
    <property type="entry name" value="Starch-binding domain-like"/>
    <property type="match status" value="1"/>
</dbReference>
<keyword evidence="7" id="KW-1185">Reference proteome</keyword>
<dbReference type="SUPFAM" id="SSF56935">
    <property type="entry name" value="Porins"/>
    <property type="match status" value="1"/>
</dbReference>
<keyword evidence="3" id="KW-0998">Cell outer membrane</keyword>
<evidence type="ECO:0000256" key="4">
    <source>
        <dbReference type="SAM" id="SignalP"/>
    </source>
</evidence>
<comment type="caution">
    <text evidence="6">The sequence shown here is derived from an EMBL/GenBank/DDBJ whole genome shotgun (WGS) entry which is preliminary data.</text>
</comment>
<dbReference type="Pfam" id="PF13620">
    <property type="entry name" value="CarboxypepD_reg"/>
    <property type="match status" value="1"/>
</dbReference>
<evidence type="ECO:0000313" key="6">
    <source>
        <dbReference type="EMBL" id="MBE9663547.1"/>
    </source>
</evidence>
<dbReference type="InterPro" id="IPR036942">
    <property type="entry name" value="Beta-barrel_TonB_sf"/>
</dbReference>
<reference evidence="6" key="1">
    <citation type="submission" date="2020-10" db="EMBL/GenBank/DDBJ databases">
        <title>Mucilaginibacter mali sp. nov., isolated from rhizosphere soil of apple orchard.</title>
        <authorList>
            <person name="Lee J.-S."/>
            <person name="Kim H.S."/>
            <person name="Kim J.-S."/>
        </authorList>
    </citation>
    <scope>NUCLEOTIDE SEQUENCE</scope>
    <source>
        <strain evidence="6">KCTC 22746</strain>
    </source>
</reference>
<evidence type="ECO:0000313" key="7">
    <source>
        <dbReference type="Proteomes" id="UP000622475"/>
    </source>
</evidence>
<dbReference type="RefSeq" id="WP_194112771.1">
    <property type="nucleotide sequence ID" value="NZ_JADFFL010000006.1"/>
</dbReference>
<keyword evidence="4" id="KW-0732">Signal</keyword>
<feature type="signal peptide" evidence="4">
    <location>
        <begin position="1"/>
        <end position="21"/>
    </location>
</feature>
<evidence type="ECO:0000256" key="1">
    <source>
        <dbReference type="ARBA" id="ARBA00004442"/>
    </source>
</evidence>
<accession>A0A929PYP7</accession>
<keyword evidence="2" id="KW-0472">Membrane</keyword>
<feature type="domain" description="Outer membrane protein beta-barrel" evidence="5">
    <location>
        <begin position="389"/>
        <end position="790"/>
    </location>
</feature>
<dbReference type="InterPro" id="IPR037066">
    <property type="entry name" value="Plug_dom_sf"/>
</dbReference>
<protein>
    <submittedName>
        <fullName evidence="6">Outer membrane beta-barrel protein</fullName>
    </submittedName>
</protein>